<dbReference type="Gene3D" id="3.20.20.100">
    <property type="entry name" value="NADP-dependent oxidoreductase domain"/>
    <property type="match status" value="1"/>
</dbReference>
<evidence type="ECO:0000256" key="1">
    <source>
        <dbReference type="ARBA" id="ARBA00023002"/>
    </source>
</evidence>
<dbReference type="Pfam" id="PF00248">
    <property type="entry name" value="Aldo_ket_red"/>
    <property type="match status" value="1"/>
</dbReference>
<dbReference type="Proteomes" id="UP001489004">
    <property type="component" value="Unassembled WGS sequence"/>
</dbReference>
<dbReference type="GO" id="GO:0005737">
    <property type="term" value="C:cytoplasm"/>
    <property type="evidence" value="ECO:0007669"/>
    <property type="project" value="TreeGrafter"/>
</dbReference>
<gene>
    <name evidence="3" type="ORF">WJX72_006969</name>
</gene>
<dbReference type="InterPro" id="IPR050791">
    <property type="entry name" value="Aldo-Keto_reductase"/>
</dbReference>
<keyword evidence="1" id="KW-0560">Oxidoreductase</keyword>
<accession>A0AAW1P2F8</accession>
<dbReference type="PANTHER" id="PTHR43625">
    <property type="entry name" value="AFLATOXIN B1 ALDEHYDE REDUCTASE"/>
    <property type="match status" value="1"/>
</dbReference>
<evidence type="ECO:0000313" key="4">
    <source>
        <dbReference type="Proteomes" id="UP001489004"/>
    </source>
</evidence>
<dbReference type="SUPFAM" id="SSF51430">
    <property type="entry name" value="NAD(P)-linked oxidoreductase"/>
    <property type="match status" value="1"/>
</dbReference>
<protein>
    <recommendedName>
        <fullName evidence="2">NADP-dependent oxidoreductase domain-containing protein</fullName>
    </recommendedName>
</protein>
<evidence type="ECO:0000259" key="2">
    <source>
        <dbReference type="Pfam" id="PF00248"/>
    </source>
</evidence>
<dbReference type="InterPro" id="IPR036812">
    <property type="entry name" value="NAD(P)_OxRdtase_dom_sf"/>
</dbReference>
<organism evidence="3 4">
    <name type="scientific">[Myrmecia] bisecta</name>
    <dbReference type="NCBI Taxonomy" id="41462"/>
    <lineage>
        <taxon>Eukaryota</taxon>
        <taxon>Viridiplantae</taxon>
        <taxon>Chlorophyta</taxon>
        <taxon>core chlorophytes</taxon>
        <taxon>Trebouxiophyceae</taxon>
        <taxon>Trebouxiales</taxon>
        <taxon>Trebouxiaceae</taxon>
        <taxon>Myrmecia</taxon>
    </lineage>
</organism>
<dbReference type="GO" id="GO:0016491">
    <property type="term" value="F:oxidoreductase activity"/>
    <property type="evidence" value="ECO:0007669"/>
    <property type="project" value="UniProtKB-KW"/>
</dbReference>
<dbReference type="PANTHER" id="PTHR43625:SF40">
    <property type="entry name" value="ALDO-KETO REDUCTASE YAKC [NADP(+)]"/>
    <property type="match status" value="1"/>
</dbReference>
<comment type="caution">
    <text evidence="3">The sequence shown here is derived from an EMBL/GenBank/DDBJ whole genome shotgun (WGS) entry which is preliminary data.</text>
</comment>
<name>A0AAW1P2F8_9CHLO</name>
<dbReference type="CDD" id="cd19076">
    <property type="entry name" value="AKR_AKR13A_13D"/>
    <property type="match status" value="1"/>
</dbReference>
<sequence length="338" mass="37146">MAPAVPVRPLGSQGLMASAQGLGCMSLTPFGGTGGVPEEEAVSLLRRAVELGVTLFNSSDLYGPYTNELYLGKAFEGMHDKVVVATKWGPMWGEGSIKMDASPANCRKCCEDQLQRLRVKAIDLWVMRGRDPKVPIEETMKTVKALVEERKVKYVGLSEVSPTDIRKAHAVHPITAIEMEWSLFSRDAEQDIVPVCRELGIGFLAYSPIGRGLLTGQVSAETVASLPDDDFRKRGQPRFQKENLEKNLVLVERVKALAAKKGCTPGQLALAWLHHQGDDVFPIPGTKRVKYLEENLAAVAVKLSGEEMAELEAAVPIHEVAGDRYPDMKHGSYHYDKH</sequence>
<keyword evidence="4" id="KW-1185">Reference proteome</keyword>
<feature type="domain" description="NADP-dependent oxidoreductase" evidence="2">
    <location>
        <begin position="22"/>
        <end position="314"/>
    </location>
</feature>
<reference evidence="3 4" key="1">
    <citation type="journal article" date="2024" name="Nat. Commun.">
        <title>Phylogenomics reveals the evolutionary origins of lichenization in chlorophyte algae.</title>
        <authorList>
            <person name="Puginier C."/>
            <person name="Libourel C."/>
            <person name="Otte J."/>
            <person name="Skaloud P."/>
            <person name="Haon M."/>
            <person name="Grisel S."/>
            <person name="Petersen M."/>
            <person name="Berrin J.G."/>
            <person name="Delaux P.M."/>
            <person name="Dal Grande F."/>
            <person name="Keller J."/>
        </authorList>
    </citation>
    <scope>NUCLEOTIDE SEQUENCE [LARGE SCALE GENOMIC DNA]</scope>
    <source>
        <strain evidence="3 4">SAG 2043</strain>
    </source>
</reference>
<dbReference type="EMBL" id="JALJOR010000023">
    <property type="protein sequence ID" value="KAK9803167.1"/>
    <property type="molecule type" value="Genomic_DNA"/>
</dbReference>
<evidence type="ECO:0000313" key="3">
    <source>
        <dbReference type="EMBL" id="KAK9803167.1"/>
    </source>
</evidence>
<proteinExistence type="predicted"/>
<dbReference type="InterPro" id="IPR023210">
    <property type="entry name" value="NADP_OxRdtase_dom"/>
</dbReference>
<dbReference type="AlphaFoldDB" id="A0AAW1P2F8"/>